<evidence type="ECO:0000256" key="1">
    <source>
        <dbReference type="ARBA" id="ARBA00004141"/>
    </source>
</evidence>
<feature type="transmembrane region" description="Helical" evidence="7">
    <location>
        <begin position="187"/>
        <end position="214"/>
    </location>
</feature>
<feature type="transmembrane region" description="Helical" evidence="7">
    <location>
        <begin position="65"/>
        <end position="91"/>
    </location>
</feature>
<protein>
    <recommendedName>
        <fullName evidence="8">Rhodopsin domain-containing protein</fullName>
    </recommendedName>
</protein>
<feature type="transmembrane region" description="Helical" evidence="7">
    <location>
        <begin position="111"/>
        <end position="133"/>
    </location>
</feature>
<name>A0ABR1RV10_9PEZI</name>
<evidence type="ECO:0000256" key="4">
    <source>
        <dbReference type="ARBA" id="ARBA00023136"/>
    </source>
</evidence>
<keyword evidence="3 7" id="KW-1133">Transmembrane helix</keyword>
<feature type="transmembrane region" description="Helical" evidence="7">
    <location>
        <begin position="32"/>
        <end position="53"/>
    </location>
</feature>
<organism evidence="9 10">
    <name type="scientific">Apiospora marii</name>
    <dbReference type="NCBI Taxonomy" id="335849"/>
    <lineage>
        <taxon>Eukaryota</taxon>
        <taxon>Fungi</taxon>
        <taxon>Dikarya</taxon>
        <taxon>Ascomycota</taxon>
        <taxon>Pezizomycotina</taxon>
        <taxon>Sordariomycetes</taxon>
        <taxon>Xylariomycetidae</taxon>
        <taxon>Amphisphaeriales</taxon>
        <taxon>Apiosporaceae</taxon>
        <taxon>Apiospora</taxon>
    </lineage>
</organism>
<evidence type="ECO:0000259" key="8">
    <source>
        <dbReference type="Pfam" id="PF20684"/>
    </source>
</evidence>
<evidence type="ECO:0000313" key="10">
    <source>
        <dbReference type="Proteomes" id="UP001396898"/>
    </source>
</evidence>
<evidence type="ECO:0000256" key="7">
    <source>
        <dbReference type="SAM" id="Phobius"/>
    </source>
</evidence>
<gene>
    <name evidence="9" type="ORF">PG991_007981</name>
</gene>
<sequence length="367" mass="40049">MAPVIPPEVVELLPPDLQAQIPLYDETLQPNLYASDAICLAAAFTAVLLRLYARRLKGQRLGWDDYMIIIALFFTTIFVSLCIFVAAYGMGRHTIVTVLEHPERVVPFAKATLAAGVLYNPALVCTKVSILLLYHRLFPGRRLKWACVAVGAFTVAYSLTAVMTNIFQCVPVESNWDKTLVPTCVDLGAELVAVSSLNVVTDAAILCLPMPVIWGLKTSARRKLQLTSMFLLGIFVVAVSIIRVTYVSGVSFSDGFWVNTFPSMWSVVESCVAIVAACLPCLRPVFNLLLHGDPEGSTRQRGTNDDGPSGKGLHDRDLVTIGGHRIPMKNMPSRGTEGSYTLAASHDQSQLSGSFERLRDSGGSWSR</sequence>
<evidence type="ECO:0000256" key="6">
    <source>
        <dbReference type="SAM" id="MobiDB-lite"/>
    </source>
</evidence>
<evidence type="ECO:0000313" key="9">
    <source>
        <dbReference type="EMBL" id="KAK8018791.1"/>
    </source>
</evidence>
<evidence type="ECO:0000256" key="2">
    <source>
        <dbReference type="ARBA" id="ARBA00022692"/>
    </source>
</evidence>
<dbReference type="PANTHER" id="PTHR33048">
    <property type="entry name" value="PTH11-LIKE INTEGRAL MEMBRANE PROTEIN (AFU_ORTHOLOGUE AFUA_5G11245)"/>
    <property type="match status" value="1"/>
</dbReference>
<comment type="similarity">
    <text evidence="5">Belongs to the SAT4 family.</text>
</comment>
<accession>A0ABR1RV10</accession>
<keyword evidence="10" id="KW-1185">Reference proteome</keyword>
<feature type="region of interest" description="Disordered" evidence="6">
    <location>
        <begin position="296"/>
        <end position="367"/>
    </location>
</feature>
<dbReference type="InterPro" id="IPR049326">
    <property type="entry name" value="Rhodopsin_dom_fungi"/>
</dbReference>
<comment type="subcellular location">
    <subcellularLocation>
        <location evidence="1">Membrane</location>
        <topology evidence="1">Multi-pass membrane protein</topology>
    </subcellularLocation>
</comment>
<evidence type="ECO:0000256" key="5">
    <source>
        <dbReference type="ARBA" id="ARBA00038359"/>
    </source>
</evidence>
<dbReference type="Pfam" id="PF20684">
    <property type="entry name" value="Fung_rhodopsin"/>
    <property type="match status" value="1"/>
</dbReference>
<feature type="transmembrane region" description="Helical" evidence="7">
    <location>
        <begin position="226"/>
        <end position="244"/>
    </location>
</feature>
<feature type="domain" description="Rhodopsin" evidence="8">
    <location>
        <begin position="49"/>
        <end position="287"/>
    </location>
</feature>
<keyword evidence="2 7" id="KW-0812">Transmembrane</keyword>
<feature type="transmembrane region" description="Helical" evidence="7">
    <location>
        <begin position="264"/>
        <end position="282"/>
    </location>
</feature>
<evidence type="ECO:0000256" key="3">
    <source>
        <dbReference type="ARBA" id="ARBA00022989"/>
    </source>
</evidence>
<dbReference type="EMBL" id="JAQQWI010000010">
    <property type="protein sequence ID" value="KAK8018791.1"/>
    <property type="molecule type" value="Genomic_DNA"/>
</dbReference>
<comment type="caution">
    <text evidence="9">The sequence shown here is derived from an EMBL/GenBank/DDBJ whole genome shotgun (WGS) entry which is preliminary data.</text>
</comment>
<dbReference type="Proteomes" id="UP001396898">
    <property type="component" value="Unassembled WGS sequence"/>
</dbReference>
<dbReference type="PANTHER" id="PTHR33048:SF47">
    <property type="entry name" value="INTEGRAL MEMBRANE PROTEIN-RELATED"/>
    <property type="match status" value="1"/>
</dbReference>
<proteinExistence type="inferred from homology"/>
<dbReference type="InterPro" id="IPR052337">
    <property type="entry name" value="SAT4-like"/>
</dbReference>
<keyword evidence="4 7" id="KW-0472">Membrane</keyword>
<reference evidence="9 10" key="1">
    <citation type="submission" date="2023-01" db="EMBL/GenBank/DDBJ databases">
        <title>Analysis of 21 Apiospora genomes using comparative genomics revels a genus with tremendous synthesis potential of carbohydrate active enzymes and secondary metabolites.</title>
        <authorList>
            <person name="Sorensen T."/>
        </authorList>
    </citation>
    <scope>NUCLEOTIDE SEQUENCE [LARGE SCALE GENOMIC DNA]</scope>
    <source>
        <strain evidence="9 10">CBS 20057</strain>
    </source>
</reference>
<feature type="transmembrane region" description="Helical" evidence="7">
    <location>
        <begin position="145"/>
        <end position="167"/>
    </location>
</feature>